<dbReference type="Gene3D" id="3.90.550.10">
    <property type="entry name" value="Spore Coat Polysaccharide Biosynthesis Protein SpsA, Chain A"/>
    <property type="match status" value="1"/>
</dbReference>
<dbReference type="InterPro" id="IPR001173">
    <property type="entry name" value="Glyco_trans_2-like"/>
</dbReference>
<dbReference type="SUPFAM" id="SSF53448">
    <property type="entry name" value="Nucleotide-diphospho-sugar transferases"/>
    <property type="match status" value="1"/>
</dbReference>
<organism evidence="6 7">
    <name type="scientific">Candidatus Zambryskibacteria bacterium RIFCSPHIGHO2_02_FULL_43_14</name>
    <dbReference type="NCBI Taxonomy" id="1802748"/>
    <lineage>
        <taxon>Bacteria</taxon>
        <taxon>Candidatus Zambryskiibacteriota</taxon>
    </lineage>
</organism>
<accession>A0A1G2TIE6</accession>
<evidence type="ECO:0000259" key="5">
    <source>
        <dbReference type="Pfam" id="PF00535"/>
    </source>
</evidence>
<dbReference type="PANTHER" id="PTHR43630:SF1">
    <property type="entry name" value="POLY-BETA-1,6-N-ACETYL-D-GLUCOSAMINE SYNTHASE"/>
    <property type="match status" value="1"/>
</dbReference>
<feature type="transmembrane region" description="Helical" evidence="4">
    <location>
        <begin position="372"/>
        <end position="393"/>
    </location>
</feature>
<evidence type="ECO:0000313" key="6">
    <source>
        <dbReference type="EMBL" id="OHA96972.1"/>
    </source>
</evidence>
<feature type="transmembrane region" description="Helical" evidence="4">
    <location>
        <begin position="308"/>
        <end position="337"/>
    </location>
</feature>
<keyword evidence="2" id="KW-0328">Glycosyltransferase</keyword>
<feature type="domain" description="Glycosyltransferase 2-like" evidence="5">
    <location>
        <begin position="66"/>
        <end position="236"/>
    </location>
</feature>
<reference evidence="6 7" key="1">
    <citation type="journal article" date="2016" name="Nat. Commun.">
        <title>Thousands of microbial genomes shed light on interconnected biogeochemical processes in an aquifer system.</title>
        <authorList>
            <person name="Anantharaman K."/>
            <person name="Brown C.T."/>
            <person name="Hug L.A."/>
            <person name="Sharon I."/>
            <person name="Castelle C.J."/>
            <person name="Probst A.J."/>
            <person name="Thomas B.C."/>
            <person name="Singh A."/>
            <person name="Wilkins M.J."/>
            <person name="Karaoz U."/>
            <person name="Brodie E.L."/>
            <person name="Williams K.H."/>
            <person name="Hubbard S.S."/>
            <person name="Banfield J.F."/>
        </authorList>
    </citation>
    <scope>NUCLEOTIDE SEQUENCE [LARGE SCALE GENOMIC DNA]</scope>
</reference>
<keyword evidence="4" id="KW-0472">Membrane</keyword>
<keyword evidence="3" id="KW-0808">Transferase</keyword>
<dbReference type="Proteomes" id="UP000178175">
    <property type="component" value="Unassembled WGS sequence"/>
</dbReference>
<evidence type="ECO:0000256" key="4">
    <source>
        <dbReference type="SAM" id="Phobius"/>
    </source>
</evidence>
<dbReference type="PANTHER" id="PTHR43630">
    <property type="entry name" value="POLY-BETA-1,6-N-ACETYL-D-GLUCOSAMINE SYNTHASE"/>
    <property type="match status" value="1"/>
</dbReference>
<dbReference type="EMBL" id="MHVR01000003">
    <property type="protein sequence ID" value="OHA96972.1"/>
    <property type="molecule type" value="Genomic_DNA"/>
</dbReference>
<comment type="similarity">
    <text evidence="1">Belongs to the glycosyltransferase 2 family.</text>
</comment>
<comment type="caution">
    <text evidence="6">The sequence shown here is derived from an EMBL/GenBank/DDBJ whole genome shotgun (WGS) entry which is preliminary data.</text>
</comment>
<sequence length="421" mass="48452">MPTNSNKLFNFWYVLVVLILVWGVNFIFWGSIGVARLLTEKINALIFGKNRNGLKEHQIEEEEVAVIVPAHNEELVIADTLKSLLNITKPTNIFVVSDGSSDSTAQIAHQYGVSVLELNPNRGKAGAIETSILRFKISQKYKAVVLIDADTRLKNDYLKKALPFFDDPEVVAIAGFASTIWQREKLSWRQMLFVLHRDRIYFLFQMLIKFGQTWKYANVTHIVPGFASIYRTSILNQIDINPSGLVIEDFNMTFEVHRKKLGKIAHHPSVVAYTQDPDNLKDYYRQIKRWHLGFWQTIRLHGFWPSKFWLSMAITLMEVVLGNLTFLLMPLLILTYFVLDSSFFLTVFFITWAVDYLLTIIVALFQKRWEYLIVGLTFPLLRFVDAVALLLAIPRAFLVRSDGRWISPSRRAEGSLGQIST</sequence>
<keyword evidence="4" id="KW-0812">Transmembrane</keyword>
<name>A0A1G2TIE6_9BACT</name>
<proteinExistence type="inferred from homology"/>
<gene>
    <name evidence="6" type="ORF">A3C70_01740</name>
</gene>
<dbReference type="CDD" id="cd06423">
    <property type="entry name" value="CESA_like"/>
    <property type="match status" value="1"/>
</dbReference>
<feature type="transmembrane region" description="Helical" evidence="4">
    <location>
        <begin position="12"/>
        <end position="39"/>
    </location>
</feature>
<dbReference type="AlphaFoldDB" id="A0A1G2TIE6"/>
<dbReference type="GO" id="GO:0016757">
    <property type="term" value="F:glycosyltransferase activity"/>
    <property type="evidence" value="ECO:0007669"/>
    <property type="project" value="UniProtKB-KW"/>
</dbReference>
<evidence type="ECO:0000256" key="2">
    <source>
        <dbReference type="ARBA" id="ARBA00022676"/>
    </source>
</evidence>
<protein>
    <recommendedName>
        <fullName evidence="5">Glycosyltransferase 2-like domain-containing protein</fullName>
    </recommendedName>
</protein>
<feature type="transmembrane region" description="Helical" evidence="4">
    <location>
        <begin position="343"/>
        <end position="365"/>
    </location>
</feature>
<dbReference type="Pfam" id="PF00535">
    <property type="entry name" value="Glycos_transf_2"/>
    <property type="match status" value="1"/>
</dbReference>
<dbReference type="InterPro" id="IPR029044">
    <property type="entry name" value="Nucleotide-diphossugar_trans"/>
</dbReference>
<evidence type="ECO:0000313" key="7">
    <source>
        <dbReference type="Proteomes" id="UP000178175"/>
    </source>
</evidence>
<evidence type="ECO:0000256" key="1">
    <source>
        <dbReference type="ARBA" id="ARBA00006739"/>
    </source>
</evidence>
<keyword evidence="4" id="KW-1133">Transmembrane helix</keyword>
<evidence type="ECO:0000256" key="3">
    <source>
        <dbReference type="ARBA" id="ARBA00022679"/>
    </source>
</evidence>